<accession>Q0USS2</accession>
<dbReference type="AlphaFoldDB" id="Q0USS2"/>
<gene>
    <name evidence="2" type="ORF">SNOG_05192</name>
</gene>
<feature type="transmembrane region" description="Helical" evidence="1">
    <location>
        <begin position="76"/>
        <end position="98"/>
    </location>
</feature>
<dbReference type="GeneID" id="5972476"/>
<dbReference type="Proteomes" id="UP000001055">
    <property type="component" value="Unassembled WGS sequence"/>
</dbReference>
<dbReference type="HOGENOM" id="CLU_1670024_0_0_1"/>
<keyword evidence="1" id="KW-1133">Transmembrane helix</keyword>
<evidence type="ECO:0000256" key="1">
    <source>
        <dbReference type="SAM" id="Phobius"/>
    </source>
</evidence>
<dbReference type="RefSeq" id="XP_001795601.1">
    <property type="nucleotide sequence ID" value="XM_001795549.1"/>
</dbReference>
<dbReference type="InParanoid" id="Q0USS2"/>
<evidence type="ECO:0000313" key="3">
    <source>
        <dbReference type="Proteomes" id="UP000001055"/>
    </source>
</evidence>
<sequence>MACATMYYTVHTHSLASWTAKKDYCEFQKNFEAASQCSISRPPAKRAMATPWIFASDNAWGKLLSSFPTRSNLERIAAIGVIIVITALHFCDLSSLWYRIARGKQPSGSYFTLDYHFGFLSIRYCQMITMTKIRTFEDMVETFKQMSSVEKSKSWRRG</sequence>
<evidence type="ECO:0000313" key="2">
    <source>
        <dbReference type="EMBL" id="EAT87583.1"/>
    </source>
</evidence>
<organism evidence="2 3">
    <name type="scientific">Phaeosphaeria nodorum (strain SN15 / ATCC MYA-4574 / FGSC 10173)</name>
    <name type="common">Glume blotch fungus</name>
    <name type="synonym">Parastagonospora nodorum</name>
    <dbReference type="NCBI Taxonomy" id="321614"/>
    <lineage>
        <taxon>Eukaryota</taxon>
        <taxon>Fungi</taxon>
        <taxon>Dikarya</taxon>
        <taxon>Ascomycota</taxon>
        <taxon>Pezizomycotina</taxon>
        <taxon>Dothideomycetes</taxon>
        <taxon>Pleosporomycetidae</taxon>
        <taxon>Pleosporales</taxon>
        <taxon>Pleosporineae</taxon>
        <taxon>Phaeosphaeriaceae</taxon>
        <taxon>Parastagonospora</taxon>
    </lineage>
</organism>
<protein>
    <submittedName>
        <fullName evidence="2">Uncharacterized protein</fullName>
    </submittedName>
</protein>
<keyword evidence="1" id="KW-0472">Membrane</keyword>
<dbReference type="KEGG" id="pno:SNOG_05192"/>
<reference evidence="3" key="1">
    <citation type="journal article" date="2007" name="Plant Cell">
        <title>Dothideomycete-plant interactions illuminated by genome sequencing and EST analysis of the wheat pathogen Stagonospora nodorum.</title>
        <authorList>
            <person name="Hane J.K."/>
            <person name="Lowe R.G."/>
            <person name="Solomon P.S."/>
            <person name="Tan K.C."/>
            <person name="Schoch C.L."/>
            <person name="Spatafora J.W."/>
            <person name="Crous P.W."/>
            <person name="Kodira C."/>
            <person name="Birren B.W."/>
            <person name="Galagan J.E."/>
            <person name="Torriani S.F."/>
            <person name="McDonald B.A."/>
            <person name="Oliver R.P."/>
        </authorList>
    </citation>
    <scope>NUCLEOTIDE SEQUENCE [LARGE SCALE GENOMIC DNA]</scope>
    <source>
        <strain evidence="3">SN15 / ATCC MYA-4574 / FGSC 10173</strain>
    </source>
</reference>
<proteinExistence type="predicted"/>
<name>Q0USS2_PHANO</name>
<keyword evidence="1" id="KW-0812">Transmembrane</keyword>
<dbReference type="EMBL" id="CH445331">
    <property type="protein sequence ID" value="EAT87583.1"/>
    <property type="molecule type" value="Genomic_DNA"/>
</dbReference>
<dbReference type="VEuPathDB" id="FungiDB:JI435_440550"/>